<dbReference type="InterPro" id="IPR036259">
    <property type="entry name" value="MFS_trans_sf"/>
</dbReference>
<feature type="transmembrane region" description="Helical" evidence="7">
    <location>
        <begin position="288"/>
        <end position="306"/>
    </location>
</feature>
<dbReference type="GO" id="GO:0022857">
    <property type="term" value="F:transmembrane transporter activity"/>
    <property type="evidence" value="ECO:0007669"/>
    <property type="project" value="InterPro"/>
</dbReference>
<evidence type="ECO:0000256" key="3">
    <source>
        <dbReference type="ARBA" id="ARBA00022475"/>
    </source>
</evidence>
<feature type="transmembrane region" description="Helical" evidence="7">
    <location>
        <begin position="346"/>
        <end position="369"/>
    </location>
</feature>
<feature type="transmembrane region" description="Helical" evidence="7">
    <location>
        <begin position="258"/>
        <end position="276"/>
    </location>
</feature>
<keyword evidence="5 7" id="KW-1133">Transmembrane helix</keyword>
<evidence type="ECO:0000256" key="2">
    <source>
        <dbReference type="ARBA" id="ARBA00022448"/>
    </source>
</evidence>
<keyword evidence="2" id="KW-0813">Transport</keyword>
<protein>
    <submittedName>
        <fullName evidence="9">MFS transporter</fullName>
    </submittedName>
</protein>
<dbReference type="PANTHER" id="PTHR23513">
    <property type="entry name" value="INTEGRAL MEMBRANE EFFLUX PROTEIN-RELATED"/>
    <property type="match status" value="1"/>
</dbReference>
<proteinExistence type="predicted"/>
<accession>A0A7C3WMH2</accession>
<sequence length="413" mass="45884">MKTNIFRALKSRNYKLYFTGQAISLIGTWIQSTAMSWLVYRLTNSPVLLGITAFLSQIPNLFLSPIAGVFLDRFSKHKILVITQSLLMLQAFILSILTLTNQIQIWHILLLSLILGIFNSIDAPTRQSFVIEMVEREEDLSNAIALNSFLFNSARLIGPSIGGFLISILGEGICFMINAISYLAVLIALLFMKVKPMTSTKTIHIISELKEGFYYAFKTLVVRYILIFIAISSLLSSIYSVLLPIFAKDILHGGPETLGILTGSIGAGALLGAIFLAGRQKIKGIEKIIAQSFGTAGLGLLVFSISRNLYSSLLALFITGLSFMLISVCSNTLIQSIIDNHIRGRVMSIYVMFFMGATPIGSFLGGYLAKHIRPINTILISSFLCFLCFIIYNYRLSLLKPYIYKILEEKHLN</sequence>
<dbReference type="AlphaFoldDB" id="A0A7C3WMH2"/>
<comment type="subcellular location">
    <subcellularLocation>
        <location evidence="1">Cell membrane</location>
        <topology evidence="1">Multi-pass membrane protein</topology>
    </subcellularLocation>
</comment>
<feature type="transmembrane region" description="Helical" evidence="7">
    <location>
        <begin position="175"/>
        <end position="192"/>
    </location>
</feature>
<feature type="transmembrane region" description="Helical" evidence="7">
    <location>
        <begin position="16"/>
        <end position="40"/>
    </location>
</feature>
<name>A0A7C3WMH2_9BACT</name>
<gene>
    <name evidence="9" type="ORF">ENV35_05665</name>
</gene>
<keyword evidence="3" id="KW-1003">Cell membrane</keyword>
<dbReference type="InterPro" id="IPR020846">
    <property type="entry name" value="MFS_dom"/>
</dbReference>
<feature type="transmembrane region" description="Helical" evidence="7">
    <location>
        <begin position="224"/>
        <end position="246"/>
    </location>
</feature>
<dbReference type="PANTHER" id="PTHR23513:SF11">
    <property type="entry name" value="STAPHYLOFERRIN A TRANSPORTER"/>
    <property type="match status" value="1"/>
</dbReference>
<feature type="domain" description="Major facilitator superfamily (MFS) profile" evidence="8">
    <location>
        <begin position="1"/>
        <end position="400"/>
    </location>
</feature>
<reference evidence="9" key="1">
    <citation type="journal article" date="2020" name="mSystems">
        <title>Genome- and Community-Level Interaction Insights into Carbon Utilization and Element Cycling Functions of Hydrothermarchaeota in Hydrothermal Sediment.</title>
        <authorList>
            <person name="Zhou Z."/>
            <person name="Liu Y."/>
            <person name="Xu W."/>
            <person name="Pan J."/>
            <person name="Luo Z.H."/>
            <person name="Li M."/>
        </authorList>
    </citation>
    <scope>NUCLEOTIDE SEQUENCE [LARGE SCALE GENOMIC DNA]</scope>
    <source>
        <strain evidence="9">SpSt-751</strain>
    </source>
</reference>
<keyword evidence="6 7" id="KW-0472">Membrane</keyword>
<organism evidence="9">
    <name type="scientific">Dictyoglomus turgidum</name>
    <dbReference type="NCBI Taxonomy" id="513050"/>
    <lineage>
        <taxon>Bacteria</taxon>
        <taxon>Pseudomonadati</taxon>
        <taxon>Dictyoglomota</taxon>
        <taxon>Dictyoglomia</taxon>
        <taxon>Dictyoglomales</taxon>
        <taxon>Dictyoglomaceae</taxon>
        <taxon>Dictyoglomus</taxon>
    </lineage>
</organism>
<evidence type="ECO:0000256" key="7">
    <source>
        <dbReference type="SAM" id="Phobius"/>
    </source>
</evidence>
<dbReference type="Gene3D" id="1.20.1250.20">
    <property type="entry name" value="MFS general substrate transporter like domains"/>
    <property type="match status" value="1"/>
</dbReference>
<comment type="caution">
    <text evidence="9">The sequence shown here is derived from an EMBL/GenBank/DDBJ whole genome shotgun (WGS) entry which is preliminary data.</text>
</comment>
<dbReference type="CDD" id="cd06173">
    <property type="entry name" value="MFS_MefA_like"/>
    <property type="match status" value="1"/>
</dbReference>
<dbReference type="SUPFAM" id="SSF103473">
    <property type="entry name" value="MFS general substrate transporter"/>
    <property type="match status" value="1"/>
</dbReference>
<dbReference type="Pfam" id="PF05977">
    <property type="entry name" value="MFS_3"/>
    <property type="match status" value="1"/>
</dbReference>
<feature type="transmembrane region" description="Helical" evidence="7">
    <location>
        <begin position="46"/>
        <end position="67"/>
    </location>
</feature>
<feature type="transmembrane region" description="Helical" evidence="7">
    <location>
        <begin position="312"/>
        <end position="334"/>
    </location>
</feature>
<dbReference type="GO" id="GO:0005886">
    <property type="term" value="C:plasma membrane"/>
    <property type="evidence" value="ECO:0007669"/>
    <property type="project" value="UniProtKB-SubCell"/>
</dbReference>
<evidence type="ECO:0000256" key="5">
    <source>
        <dbReference type="ARBA" id="ARBA00022989"/>
    </source>
</evidence>
<dbReference type="PROSITE" id="PS50850">
    <property type="entry name" value="MFS"/>
    <property type="match status" value="1"/>
</dbReference>
<evidence type="ECO:0000259" key="8">
    <source>
        <dbReference type="PROSITE" id="PS50850"/>
    </source>
</evidence>
<keyword evidence="4 7" id="KW-0812">Transmembrane</keyword>
<dbReference type="EMBL" id="DTGA01000135">
    <property type="protein sequence ID" value="HGB31346.1"/>
    <property type="molecule type" value="Genomic_DNA"/>
</dbReference>
<evidence type="ECO:0000256" key="1">
    <source>
        <dbReference type="ARBA" id="ARBA00004651"/>
    </source>
</evidence>
<feature type="transmembrane region" description="Helical" evidence="7">
    <location>
        <begin position="375"/>
        <end position="394"/>
    </location>
</feature>
<evidence type="ECO:0000256" key="4">
    <source>
        <dbReference type="ARBA" id="ARBA00022692"/>
    </source>
</evidence>
<evidence type="ECO:0000256" key="6">
    <source>
        <dbReference type="ARBA" id="ARBA00023136"/>
    </source>
</evidence>
<evidence type="ECO:0000313" key="9">
    <source>
        <dbReference type="EMBL" id="HGB31346.1"/>
    </source>
</evidence>
<dbReference type="InterPro" id="IPR010290">
    <property type="entry name" value="TM_effector"/>
</dbReference>